<evidence type="ECO:0000256" key="9">
    <source>
        <dbReference type="RuleBase" id="RU000414"/>
    </source>
</evidence>
<dbReference type="GO" id="GO:0004784">
    <property type="term" value="F:superoxide dismutase activity"/>
    <property type="evidence" value="ECO:0007669"/>
    <property type="project" value="UniProtKB-EC"/>
</dbReference>
<dbReference type="InterPro" id="IPR036324">
    <property type="entry name" value="Mn/Fe_SOD_N_sf"/>
</dbReference>
<dbReference type="InterPro" id="IPR019546">
    <property type="entry name" value="TAT_signal_bac_arc"/>
</dbReference>
<dbReference type="PROSITE" id="PS51318">
    <property type="entry name" value="TAT"/>
    <property type="match status" value="1"/>
</dbReference>
<dbReference type="GO" id="GO:0046872">
    <property type="term" value="F:metal ion binding"/>
    <property type="evidence" value="ECO:0007669"/>
    <property type="project" value="UniProtKB-KW"/>
</dbReference>
<dbReference type="Pfam" id="PF02777">
    <property type="entry name" value="Sod_Fe_C"/>
    <property type="match status" value="1"/>
</dbReference>
<dbReference type="NCBIfam" id="TIGR01409">
    <property type="entry name" value="TAT_signal_seq"/>
    <property type="match status" value="1"/>
</dbReference>
<sequence>MSQQYQTDYDRRRFLKTVAAAGVVAAGAGLGVTAMPGMAHATEIELPPLPFAENALEPVISARTMSFHYGKHHAGYVSKANAGLENSPLKGKPIEDIIKATADDPDLQGLFNNVAQVWNHTFFWHSIAPGSGEPSGALLEKINADFGSVDACKQALAETAGNRFASGWAWLVLDGGTLKAINTMNADTPIAHGMTPLLTIDVWEHAYYLDYQNRRGDFVTGVLDKLINWDFAAKNLEQA</sequence>
<comment type="subcellular location">
    <subcellularLocation>
        <location evidence="1">Periplasm</location>
    </subcellularLocation>
</comment>
<dbReference type="SUPFAM" id="SSF46609">
    <property type="entry name" value="Fe,Mn superoxide dismutase (SOD), N-terminal domain"/>
    <property type="match status" value="1"/>
</dbReference>
<dbReference type="OrthoDB" id="9803125at2"/>
<evidence type="ECO:0000256" key="2">
    <source>
        <dbReference type="ARBA" id="ARBA00008714"/>
    </source>
</evidence>
<protein>
    <recommendedName>
        <fullName evidence="4 9">Superoxide dismutase</fullName>
        <ecNumber evidence="4 9">1.15.1.1</ecNumber>
    </recommendedName>
</protein>
<keyword evidence="5 8" id="KW-0479">Metal-binding</keyword>
<keyword evidence="7" id="KW-0411">Iron-sulfur</keyword>
<dbReference type="RefSeq" id="WP_144303493.1">
    <property type="nucleotide sequence ID" value="NZ_QMIE01000011.1"/>
</dbReference>
<dbReference type="Gene3D" id="1.10.287.990">
    <property type="entry name" value="Fe,Mn superoxide dismutase (SOD) domain"/>
    <property type="match status" value="1"/>
</dbReference>
<dbReference type="SUPFAM" id="SSF54719">
    <property type="entry name" value="Fe,Mn superoxide dismutase (SOD), C-terminal domain"/>
    <property type="match status" value="1"/>
</dbReference>
<dbReference type="InterPro" id="IPR001189">
    <property type="entry name" value="Mn/Fe_SOD"/>
</dbReference>
<comment type="subunit">
    <text evidence="3">Heterodimer of a large and a small subunit.</text>
</comment>
<comment type="function">
    <text evidence="9">Destroys radicals which are normally produced within the cells and which are toxic to biological systems.</text>
</comment>
<dbReference type="InterPro" id="IPR006311">
    <property type="entry name" value="TAT_signal"/>
</dbReference>
<evidence type="ECO:0000256" key="8">
    <source>
        <dbReference type="PIRSR" id="PIRSR000349-1"/>
    </source>
</evidence>
<dbReference type="PROSITE" id="PS00088">
    <property type="entry name" value="SOD_MN"/>
    <property type="match status" value="1"/>
</dbReference>
<evidence type="ECO:0000256" key="7">
    <source>
        <dbReference type="ARBA" id="ARBA00023014"/>
    </source>
</evidence>
<evidence type="ECO:0000256" key="3">
    <source>
        <dbReference type="ARBA" id="ARBA00011771"/>
    </source>
</evidence>
<dbReference type="GO" id="GO:0042597">
    <property type="term" value="C:periplasmic space"/>
    <property type="evidence" value="ECO:0007669"/>
    <property type="project" value="UniProtKB-SubCell"/>
</dbReference>
<dbReference type="PRINTS" id="PR01703">
    <property type="entry name" value="MNSODISMTASE"/>
</dbReference>
<feature type="binding site" evidence="8">
    <location>
        <position position="205"/>
    </location>
    <ligand>
        <name>Mn(2+)</name>
        <dbReference type="ChEBI" id="CHEBI:29035"/>
    </ligand>
</feature>
<evidence type="ECO:0000256" key="4">
    <source>
        <dbReference type="ARBA" id="ARBA00012682"/>
    </source>
</evidence>
<name>A0A7M3MCY6_9BACT</name>
<comment type="catalytic activity">
    <reaction evidence="9">
        <text>2 superoxide + 2 H(+) = H2O2 + O2</text>
        <dbReference type="Rhea" id="RHEA:20696"/>
        <dbReference type="ChEBI" id="CHEBI:15378"/>
        <dbReference type="ChEBI" id="CHEBI:15379"/>
        <dbReference type="ChEBI" id="CHEBI:16240"/>
        <dbReference type="ChEBI" id="CHEBI:18421"/>
        <dbReference type="EC" id="1.15.1.1"/>
    </reaction>
</comment>
<reference evidence="12 13" key="1">
    <citation type="submission" date="2018-06" db="EMBL/GenBank/DDBJ databases">
        <title>Complete genome of Desulfovibrio indonesiensis P37SLT.</title>
        <authorList>
            <person name="Crispim J.S."/>
            <person name="Vidigal P.M.P."/>
            <person name="Silva L.C.F."/>
            <person name="Laguardia C.N."/>
            <person name="Araujo L.C."/>
            <person name="Dias R.S."/>
            <person name="Sousa M.P."/>
            <person name="Paula S.O."/>
            <person name="Silva C."/>
        </authorList>
    </citation>
    <scope>NUCLEOTIDE SEQUENCE [LARGE SCALE GENOMIC DNA]</scope>
    <source>
        <strain evidence="12 13">P37SLT</strain>
    </source>
</reference>
<dbReference type="InterPro" id="IPR019831">
    <property type="entry name" value="Mn/Fe_SOD_N"/>
</dbReference>
<evidence type="ECO:0000259" key="11">
    <source>
        <dbReference type="Pfam" id="PF02777"/>
    </source>
</evidence>
<dbReference type="EMBL" id="QMIE01000011">
    <property type="protein sequence ID" value="TVM16369.1"/>
    <property type="molecule type" value="Genomic_DNA"/>
</dbReference>
<keyword evidence="7" id="KW-0408">Iron</keyword>
<gene>
    <name evidence="12" type="ORF">DPQ33_12150</name>
</gene>
<proteinExistence type="inferred from homology"/>
<dbReference type="Gene3D" id="3.55.40.20">
    <property type="entry name" value="Iron/manganese superoxide dismutase, C-terminal domain"/>
    <property type="match status" value="1"/>
</dbReference>
<feature type="binding site" evidence="8">
    <location>
        <position position="120"/>
    </location>
    <ligand>
        <name>Mn(2+)</name>
        <dbReference type="ChEBI" id="CHEBI:29035"/>
    </ligand>
</feature>
<dbReference type="Pfam" id="PF00081">
    <property type="entry name" value="Sod_Fe_N"/>
    <property type="match status" value="1"/>
</dbReference>
<dbReference type="InterPro" id="IPR019832">
    <property type="entry name" value="Mn/Fe_SOD_C"/>
</dbReference>
<feature type="binding site" evidence="8">
    <location>
        <position position="201"/>
    </location>
    <ligand>
        <name>Mn(2+)</name>
        <dbReference type="ChEBI" id="CHEBI:29035"/>
    </ligand>
</feature>
<dbReference type="AlphaFoldDB" id="A0A7M3MCY6"/>
<feature type="domain" description="Manganese/iron superoxide dismutase C-terminal" evidence="11">
    <location>
        <begin position="134"/>
        <end position="234"/>
    </location>
</feature>
<evidence type="ECO:0000256" key="5">
    <source>
        <dbReference type="ARBA" id="ARBA00022723"/>
    </source>
</evidence>
<feature type="domain" description="Manganese/iron superoxide dismutase N-terminal" evidence="10">
    <location>
        <begin position="45"/>
        <end position="127"/>
    </location>
</feature>
<organism evidence="12 13">
    <name type="scientific">Oceanidesulfovibrio indonesiensis</name>
    <dbReference type="NCBI Taxonomy" id="54767"/>
    <lineage>
        <taxon>Bacteria</taxon>
        <taxon>Pseudomonadati</taxon>
        <taxon>Thermodesulfobacteriota</taxon>
        <taxon>Desulfovibrionia</taxon>
        <taxon>Desulfovibrionales</taxon>
        <taxon>Desulfovibrionaceae</taxon>
        <taxon>Oceanidesulfovibrio</taxon>
    </lineage>
</organism>
<dbReference type="PANTHER" id="PTHR42769:SF3">
    <property type="entry name" value="SUPEROXIDE DISMUTASE [FE] 2, CHLOROPLASTIC"/>
    <property type="match status" value="1"/>
</dbReference>
<dbReference type="InterPro" id="IPR019833">
    <property type="entry name" value="Mn/Fe_SOD_BS"/>
</dbReference>
<accession>A0A7M3MCY6</accession>
<keyword evidence="6 9" id="KW-0560">Oxidoreductase</keyword>
<comment type="caution">
    <text evidence="12">The sequence shown here is derived from an EMBL/GenBank/DDBJ whole genome shotgun (WGS) entry which is preliminary data.</text>
</comment>
<dbReference type="PANTHER" id="PTHR42769">
    <property type="entry name" value="SUPEROXIDE DISMUTASE"/>
    <property type="match status" value="1"/>
</dbReference>
<comment type="similarity">
    <text evidence="2 9">Belongs to the iron/manganese superoxide dismutase family.</text>
</comment>
<dbReference type="Proteomes" id="UP000448292">
    <property type="component" value="Unassembled WGS sequence"/>
</dbReference>
<dbReference type="GO" id="GO:0051536">
    <property type="term" value="F:iron-sulfur cluster binding"/>
    <property type="evidence" value="ECO:0007669"/>
    <property type="project" value="UniProtKB-KW"/>
</dbReference>
<dbReference type="InterPro" id="IPR036314">
    <property type="entry name" value="SOD_C_sf"/>
</dbReference>
<evidence type="ECO:0000313" key="12">
    <source>
        <dbReference type="EMBL" id="TVM16369.1"/>
    </source>
</evidence>
<evidence type="ECO:0000259" key="10">
    <source>
        <dbReference type="Pfam" id="PF00081"/>
    </source>
</evidence>
<dbReference type="EC" id="1.15.1.1" evidence="4 9"/>
<evidence type="ECO:0000256" key="1">
    <source>
        <dbReference type="ARBA" id="ARBA00004418"/>
    </source>
</evidence>
<dbReference type="PIRSF" id="PIRSF000349">
    <property type="entry name" value="SODismutase"/>
    <property type="match status" value="1"/>
</dbReference>
<feature type="binding site" evidence="8">
    <location>
        <position position="68"/>
    </location>
    <ligand>
        <name>Mn(2+)</name>
        <dbReference type="ChEBI" id="CHEBI:29035"/>
    </ligand>
</feature>
<evidence type="ECO:0000256" key="6">
    <source>
        <dbReference type="ARBA" id="ARBA00023002"/>
    </source>
</evidence>
<keyword evidence="13" id="KW-1185">Reference proteome</keyword>
<evidence type="ECO:0000313" key="13">
    <source>
        <dbReference type="Proteomes" id="UP000448292"/>
    </source>
</evidence>